<evidence type="ECO:0000313" key="1">
    <source>
        <dbReference type="EMBL" id="OMO70336.1"/>
    </source>
</evidence>
<evidence type="ECO:0000313" key="2">
    <source>
        <dbReference type="Proteomes" id="UP000188268"/>
    </source>
</evidence>
<dbReference type="AlphaFoldDB" id="A0A1R3HJ05"/>
<reference evidence="1 2" key="1">
    <citation type="submission" date="2013-09" db="EMBL/GenBank/DDBJ databases">
        <title>Corchorus capsularis genome sequencing.</title>
        <authorList>
            <person name="Alam M."/>
            <person name="Haque M.S."/>
            <person name="Islam M.S."/>
            <person name="Emdad E.M."/>
            <person name="Islam M.M."/>
            <person name="Ahmed B."/>
            <person name="Halim A."/>
            <person name="Hossen Q.M.M."/>
            <person name="Hossain M.Z."/>
            <person name="Ahmed R."/>
            <person name="Khan M.M."/>
            <person name="Islam R."/>
            <person name="Rashid M.M."/>
            <person name="Khan S.A."/>
            <person name="Rahman M.S."/>
            <person name="Alam M."/>
        </authorList>
    </citation>
    <scope>NUCLEOTIDE SEQUENCE [LARGE SCALE GENOMIC DNA]</scope>
    <source>
        <strain evidence="2">cv. CVL-1</strain>
        <tissue evidence="1">Whole seedling</tissue>
    </source>
</reference>
<dbReference type="EMBL" id="AWWV01011817">
    <property type="protein sequence ID" value="OMO70336.1"/>
    <property type="molecule type" value="Genomic_DNA"/>
</dbReference>
<gene>
    <name evidence="1" type="ORF">CCACVL1_18973</name>
</gene>
<sequence>MERIAIFMLPCSHARFDSFQLAAFLSNRVEP</sequence>
<organism evidence="1 2">
    <name type="scientific">Corchorus capsularis</name>
    <name type="common">Jute</name>
    <dbReference type="NCBI Taxonomy" id="210143"/>
    <lineage>
        <taxon>Eukaryota</taxon>
        <taxon>Viridiplantae</taxon>
        <taxon>Streptophyta</taxon>
        <taxon>Embryophyta</taxon>
        <taxon>Tracheophyta</taxon>
        <taxon>Spermatophyta</taxon>
        <taxon>Magnoliopsida</taxon>
        <taxon>eudicotyledons</taxon>
        <taxon>Gunneridae</taxon>
        <taxon>Pentapetalae</taxon>
        <taxon>rosids</taxon>
        <taxon>malvids</taxon>
        <taxon>Malvales</taxon>
        <taxon>Malvaceae</taxon>
        <taxon>Grewioideae</taxon>
        <taxon>Apeibeae</taxon>
        <taxon>Corchorus</taxon>
    </lineage>
</organism>
<keyword evidence="2" id="KW-1185">Reference proteome</keyword>
<accession>A0A1R3HJ05</accession>
<dbReference type="Gramene" id="OMO70336">
    <property type="protein sequence ID" value="OMO70336"/>
    <property type="gene ID" value="CCACVL1_18973"/>
</dbReference>
<comment type="caution">
    <text evidence="1">The sequence shown here is derived from an EMBL/GenBank/DDBJ whole genome shotgun (WGS) entry which is preliminary data.</text>
</comment>
<name>A0A1R3HJ05_COCAP</name>
<protein>
    <submittedName>
        <fullName evidence="1">Uncharacterized protein</fullName>
    </submittedName>
</protein>
<dbReference type="Proteomes" id="UP000188268">
    <property type="component" value="Unassembled WGS sequence"/>
</dbReference>
<proteinExistence type="predicted"/>